<evidence type="ECO:0000313" key="9">
    <source>
        <dbReference type="EMBL" id="GGR32557.1"/>
    </source>
</evidence>
<dbReference type="Proteomes" id="UP000610303">
    <property type="component" value="Unassembled WGS sequence"/>
</dbReference>
<comment type="function">
    <text evidence="5">Modulates RecA activity.</text>
</comment>
<organism evidence="9 10">
    <name type="scientific">Agromyces mediolanus</name>
    <name type="common">Corynebacterium mediolanum</name>
    <dbReference type="NCBI Taxonomy" id="41986"/>
    <lineage>
        <taxon>Bacteria</taxon>
        <taxon>Bacillati</taxon>
        <taxon>Actinomycetota</taxon>
        <taxon>Actinomycetes</taxon>
        <taxon>Micrococcales</taxon>
        <taxon>Microbacteriaceae</taxon>
        <taxon>Agromyces</taxon>
    </lineage>
</organism>
<comment type="caution">
    <text evidence="9">The sequence shown here is derived from an EMBL/GenBank/DDBJ whole genome shotgun (WGS) entry which is preliminary data.</text>
</comment>
<evidence type="ECO:0000256" key="5">
    <source>
        <dbReference type="HAMAP-Rule" id="MF_01114"/>
    </source>
</evidence>
<dbReference type="PANTHER" id="PTHR33602">
    <property type="entry name" value="REGULATORY PROTEIN RECX FAMILY PROTEIN"/>
    <property type="match status" value="1"/>
</dbReference>
<keyword evidence="4 5" id="KW-0963">Cytoplasm</keyword>
<dbReference type="Pfam" id="PF21981">
    <property type="entry name" value="RecX_HTH3"/>
    <property type="match status" value="1"/>
</dbReference>
<feature type="compositionally biased region" description="Basic and acidic residues" evidence="6">
    <location>
        <begin position="1"/>
        <end position="15"/>
    </location>
</feature>
<comment type="subcellular location">
    <subcellularLocation>
        <location evidence="1 5">Cytoplasm</location>
    </subcellularLocation>
</comment>
<dbReference type="PANTHER" id="PTHR33602:SF1">
    <property type="entry name" value="REGULATORY PROTEIN RECX FAMILY PROTEIN"/>
    <property type="match status" value="1"/>
</dbReference>
<evidence type="ECO:0000256" key="2">
    <source>
        <dbReference type="ARBA" id="ARBA00009695"/>
    </source>
</evidence>
<dbReference type="AlphaFoldDB" id="A0A918CNK3"/>
<feature type="region of interest" description="Disordered" evidence="6">
    <location>
        <begin position="37"/>
        <end position="146"/>
    </location>
</feature>
<feature type="domain" description="RecX third three-helical" evidence="8">
    <location>
        <begin position="242"/>
        <end position="289"/>
    </location>
</feature>
<comment type="similarity">
    <text evidence="2 5">Belongs to the RecX family.</text>
</comment>
<proteinExistence type="inferred from homology"/>
<gene>
    <name evidence="5" type="primary">recX</name>
    <name evidence="9" type="ORF">GCM10010196_28190</name>
</gene>
<dbReference type="GO" id="GO:0006282">
    <property type="term" value="P:regulation of DNA repair"/>
    <property type="evidence" value="ECO:0007669"/>
    <property type="project" value="UniProtKB-UniRule"/>
</dbReference>
<feature type="compositionally biased region" description="Low complexity" evidence="6">
    <location>
        <begin position="48"/>
        <end position="59"/>
    </location>
</feature>
<protein>
    <recommendedName>
        <fullName evidence="3 5">Regulatory protein RecX</fullName>
    </recommendedName>
</protein>
<dbReference type="EMBL" id="BMRJ01000003">
    <property type="protein sequence ID" value="GGR32557.1"/>
    <property type="molecule type" value="Genomic_DNA"/>
</dbReference>
<accession>A0A918CNK3</accession>
<feature type="region of interest" description="Disordered" evidence="6">
    <location>
        <begin position="1"/>
        <end position="24"/>
    </location>
</feature>
<reference evidence="9" key="1">
    <citation type="journal article" date="2014" name="Int. J. Syst. Evol. Microbiol.">
        <title>Complete genome sequence of Corynebacterium casei LMG S-19264T (=DSM 44701T), isolated from a smear-ripened cheese.</title>
        <authorList>
            <consortium name="US DOE Joint Genome Institute (JGI-PGF)"/>
            <person name="Walter F."/>
            <person name="Albersmeier A."/>
            <person name="Kalinowski J."/>
            <person name="Ruckert C."/>
        </authorList>
    </citation>
    <scope>NUCLEOTIDE SEQUENCE</scope>
    <source>
        <strain evidence="9">JCM 3346</strain>
    </source>
</reference>
<evidence type="ECO:0000259" key="8">
    <source>
        <dbReference type="Pfam" id="PF21981"/>
    </source>
</evidence>
<feature type="domain" description="RecX second three-helical" evidence="7">
    <location>
        <begin position="195"/>
        <end position="235"/>
    </location>
</feature>
<dbReference type="Gene3D" id="1.10.10.10">
    <property type="entry name" value="Winged helix-like DNA-binding domain superfamily/Winged helix DNA-binding domain"/>
    <property type="match status" value="2"/>
</dbReference>
<feature type="compositionally biased region" description="Low complexity" evidence="6">
    <location>
        <begin position="89"/>
        <end position="110"/>
    </location>
</feature>
<evidence type="ECO:0000256" key="1">
    <source>
        <dbReference type="ARBA" id="ARBA00004496"/>
    </source>
</evidence>
<name>A0A918CNK3_AGRME</name>
<evidence type="ECO:0000256" key="3">
    <source>
        <dbReference type="ARBA" id="ARBA00018111"/>
    </source>
</evidence>
<feature type="compositionally biased region" description="Basic and acidic residues" evidence="6">
    <location>
        <begin position="63"/>
        <end position="73"/>
    </location>
</feature>
<dbReference type="Pfam" id="PF02631">
    <property type="entry name" value="RecX_HTH2"/>
    <property type="match status" value="1"/>
</dbReference>
<dbReference type="InterPro" id="IPR053924">
    <property type="entry name" value="RecX_HTH_2nd"/>
</dbReference>
<dbReference type="InterPro" id="IPR036388">
    <property type="entry name" value="WH-like_DNA-bd_sf"/>
</dbReference>
<dbReference type="InterPro" id="IPR003783">
    <property type="entry name" value="Regulatory_RecX"/>
</dbReference>
<evidence type="ECO:0000259" key="7">
    <source>
        <dbReference type="Pfam" id="PF02631"/>
    </source>
</evidence>
<reference evidence="9" key="2">
    <citation type="submission" date="2020-09" db="EMBL/GenBank/DDBJ databases">
        <authorList>
            <person name="Sun Q."/>
            <person name="Ohkuma M."/>
        </authorList>
    </citation>
    <scope>NUCLEOTIDE SEQUENCE</scope>
    <source>
        <strain evidence="9">JCM 3346</strain>
    </source>
</reference>
<evidence type="ECO:0000256" key="6">
    <source>
        <dbReference type="SAM" id="MobiDB-lite"/>
    </source>
</evidence>
<evidence type="ECO:0000256" key="4">
    <source>
        <dbReference type="ARBA" id="ARBA00022490"/>
    </source>
</evidence>
<evidence type="ECO:0000313" key="10">
    <source>
        <dbReference type="Proteomes" id="UP000610303"/>
    </source>
</evidence>
<dbReference type="GO" id="GO:0005737">
    <property type="term" value="C:cytoplasm"/>
    <property type="evidence" value="ECO:0007669"/>
    <property type="project" value="UniProtKB-SubCell"/>
</dbReference>
<dbReference type="InterPro" id="IPR053925">
    <property type="entry name" value="RecX_HTH_3rd"/>
</dbReference>
<dbReference type="HAMAP" id="MF_01114">
    <property type="entry name" value="RecX"/>
    <property type="match status" value="1"/>
</dbReference>
<keyword evidence="10" id="KW-1185">Reference proteome</keyword>
<sequence>MVRRHEPGGGRERSGEVGSPAESERLAPVAYLPWAVPGVDASPRQGDSGSAARSATSRQSRSRSHELEARPPRGSEWSHLIAVSPDPVDGAASDGAASAGATSAGAAAGRRTGRQPAERSRAGSARGRRSPAEETPEFNEPGPERDERIDRIVVGRLRRSALSVSEVRAVLVEHGLDDVEVEDWIERYERLGYLDDARLAEQLVHSHGERRGRGSGAILAELGRRGVDVAVAREAVGELDPEVELTNAIAVAERRARQLGGLDRAVAERRLSAFLARRGYPGDVVREAVATALPRERS</sequence>